<comment type="caution">
    <text evidence="1">The sequence shown here is derived from an EMBL/GenBank/DDBJ whole genome shotgun (WGS) entry which is preliminary data.</text>
</comment>
<proteinExistence type="predicted"/>
<evidence type="ECO:0000313" key="2">
    <source>
        <dbReference type="Proteomes" id="UP000812013"/>
    </source>
</evidence>
<dbReference type="Proteomes" id="UP000812013">
    <property type="component" value="Unassembled WGS sequence"/>
</dbReference>
<dbReference type="EMBL" id="WTFF01000018">
    <property type="protein sequence ID" value="MBW5481320.1"/>
    <property type="molecule type" value="Genomic_DNA"/>
</dbReference>
<protein>
    <recommendedName>
        <fullName evidence="3">3-(3-hydroxyphenyl)propionate hydroxylase</fullName>
    </recommendedName>
</protein>
<accession>A0ABS6Z0Q2</accession>
<sequence>GRRWTLRPLADPRGRLREALGLAAGGWLLIRPDGYVAAAGPDLTEAALSRALAPLRLGQALRPHPASGAPRVDCATVETSTRVREGAR</sequence>
<dbReference type="Gene3D" id="3.40.30.120">
    <property type="match status" value="1"/>
</dbReference>
<name>A0ABS6Z0Q2_9ACTN</name>
<gene>
    <name evidence="1" type="ORF">GPJ59_05335</name>
</gene>
<organism evidence="1 2">
    <name type="scientific">Streptomyces bambusae</name>
    <dbReference type="NCBI Taxonomy" id="1550616"/>
    <lineage>
        <taxon>Bacteria</taxon>
        <taxon>Bacillati</taxon>
        <taxon>Actinomycetota</taxon>
        <taxon>Actinomycetes</taxon>
        <taxon>Kitasatosporales</taxon>
        <taxon>Streptomycetaceae</taxon>
        <taxon>Streptomyces</taxon>
    </lineage>
</organism>
<evidence type="ECO:0008006" key="3">
    <source>
        <dbReference type="Google" id="ProtNLM"/>
    </source>
</evidence>
<evidence type="ECO:0000313" key="1">
    <source>
        <dbReference type="EMBL" id="MBW5481320.1"/>
    </source>
</evidence>
<keyword evidence="2" id="KW-1185">Reference proteome</keyword>
<feature type="non-terminal residue" evidence="1">
    <location>
        <position position="1"/>
    </location>
</feature>
<reference evidence="1 2" key="1">
    <citation type="submission" date="2019-12" db="EMBL/GenBank/DDBJ databases">
        <title>Genome sequence of Streptomyces bambusae.</title>
        <authorList>
            <person name="Bansal K."/>
            <person name="Choksket S."/>
            <person name="Korpole S."/>
            <person name="Patil P.B."/>
        </authorList>
    </citation>
    <scope>NUCLEOTIDE SEQUENCE [LARGE SCALE GENOMIC DNA]</scope>
    <source>
        <strain evidence="1 2">SK60</strain>
    </source>
</reference>